<name>A0A6A5Z1B2_9PLEO</name>
<organism evidence="1 2">
    <name type="scientific">Lophiotrema nucula</name>
    <dbReference type="NCBI Taxonomy" id="690887"/>
    <lineage>
        <taxon>Eukaryota</taxon>
        <taxon>Fungi</taxon>
        <taxon>Dikarya</taxon>
        <taxon>Ascomycota</taxon>
        <taxon>Pezizomycotina</taxon>
        <taxon>Dothideomycetes</taxon>
        <taxon>Pleosporomycetidae</taxon>
        <taxon>Pleosporales</taxon>
        <taxon>Lophiotremataceae</taxon>
        <taxon>Lophiotrema</taxon>
    </lineage>
</organism>
<evidence type="ECO:0000313" key="1">
    <source>
        <dbReference type="EMBL" id="KAF2113225.1"/>
    </source>
</evidence>
<dbReference type="AlphaFoldDB" id="A0A6A5Z1B2"/>
<dbReference type="Proteomes" id="UP000799770">
    <property type="component" value="Unassembled WGS sequence"/>
</dbReference>
<reference evidence="1" key="1">
    <citation type="journal article" date="2020" name="Stud. Mycol.">
        <title>101 Dothideomycetes genomes: a test case for predicting lifestyles and emergence of pathogens.</title>
        <authorList>
            <person name="Haridas S."/>
            <person name="Albert R."/>
            <person name="Binder M."/>
            <person name="Bloem J."/>
            <person name="Labutti K."/>
            <person name="Salamov A."/>
            <person name="Andreopoulos B."/>
            <person name="Baker S."/>
            <person name="Barry K."/>
            <person name="Bills G."/>
            <person name="Bluhm B."/>
            <person name="Cannon C."/>
            <person name="Castanera R."/>
            <person name="Culley D."/>
            <person name="Daum C."/>
            <person name="Ezra D."/>
            <person name="Gonzalez J."/>
            <person name="Henrissat B."/>
            <person name="Kuo A."/>
            <person name="Liang C."/>
            <person name="Lipzen A."/>
            <person name="Lutzoni F."/>
            <person name="Magnuson J."/>
            <person name="Mondo S."/>
            <person name="Nolan M."/>
            <person name="Ohm R."/>
            <person name="Pangilinan J."/>
            <person name="Park H.-J."/>
            <person name="Ramirez L."/>
            <person name="Alfaro M."/>
            <person name="Sun H."/>
            <person name="Tritt A."/>
            <person name="Yoshinaga Y."/>
            <person name="Zwiers L.-H."/>
            <person name="Turgeon B."/>
            <person name="Goodwin S."/>
            <person name="Spatafora J."/>
            <person name="Crous P."/>
            <person name="Grigoriev I."/>
        </authorList>
    </citation>
    <scope>NUCLEOTIDE SEQUENCE</scope>
    <source>
        <strain evidence="1">CBS 627.86</strain>
    </source>
</reference>
<evidence type="ECO:0000313" key="2">
    <source>
        <dbReference type="Proteomes" id="UP000799770"/>
    </source>
</evidence>
<dbReference type="EMBL" id="ML977328">
    <property type="protein sequence ID" value="KAF2113225.1"/>
    <property type="molecule type" value="Genomic_DNA"/>
</dbReference>
<sequence>MGFKSALKRIAQLFTRYTPLQQVEDTTSACKELLRVILEDASPYSIAAVTPDGHRSVPDRYEYQGPNYRVARVEIAQICNNDIFPPKVNHPGLAGLSCPDAILFSQSCSFAVYYFWNLIVHNFLSGIIDKQATRWLELRVIPEFDSYIPSRLNNWQYRLTTHTIMVIKILSGQEFVLDITGIQFGFDELVVPLEEYKRKRAIPRSDEKWMNQSSNELEYWLRHTFPEPWVSLRGTVGREVLLEWLALGKPRFKSKVVRKLQGVVLREIQKKR</sequence>
<keyword evidence="2" id="KW-1185">Reference proteome</keyword>
<proteinExistence type="predicted"/>
<protein>
    <submittedName>
        <fullName evidence="1">Uncharacterized protein</fullName>
    </submittedName>
</protein>
<dbReference type="OrthoDB" id="3946546at2759"/>
<gene>
    <name evidence="1" type="ORF">BDV96DRAFT_601413</name>
</gene>
<accession>A0A6A5Z1B2</accession>